<dbReference type="InterPro" id="IPR027417">
    <property type="entry name" value="P-loop_NTPase"/>
</dbReference>
<evidence type="ECO:0000256" key="4">
    <source>
        <dbReference type="ARBA" id="ARBA00023134"/>
    </source>
</evidence>
<dbReference type="OrthoDB" id="8541181at2"/>
<evidence type="ECO:0000259" key="8">
    <source>
        <dbReference type="Pfam" id="PF00350"/>
    </source>
</evidence>
<keyword evidence="5 7" id="KW-0472">Membrane</keyword>
<dbReference type="RefSeq" id="WP_078476927.1">
    <property type="nucleotide sequence ID" value="NZ_MPRK01000095.1"/>
</dbReference>
<keyword evidence="4" id="KW-0342">GTP-binding</keyword>
<organism evidence="9 10">
    <name type="scientific">Solemya elarraichensis gill symbiont</name>
    <dbReference type="NCBI Taxonomy" id="1918949"/>
    <lineage>
        <taxon>Bacteria</taxon>
        <taxon>Pseudomonadati</taxon>
        <taxon>Pseudomonadota</taxon>
        <taxon>Gammaproteobacteria</taxon>
        <taxon>sulfur-oxidizing symbionts</taxon>
    </lineage>
</organism>
<feature type="transmembrane region" description="Helical" evidence="7">
    <location>
        <begin position="366"/>
        <end position="388"/>
    </location>
</feature>
<feature type="compositionally biased region" description="Low complexity" evidence="6">
    <location>
        <begin position="479"/>
        <end position="489"/>
    </location>
</feature>
<dbReference type="PANTHER" id="PTHR10465">
    <property type="entry name" value="TRANSMEMBRANE GTPASE FZO1"/>
    <property type="match status" value="1"/>
</dbReference>
<dbReference type="GO" id="GO:0003924">
    <property type="term" value="F:GTPase activity"/>
    <property type="evidence" value="ECO:0007669"/>
    <property type="project" value="InterPro"/>
</dbReference>
<evidence type="ECO:0000256" key="6">
    <source>
        <dbReference type="SAM" id="MobiDB-lite"/>
    </source>
</evidence>
<accession>A0A1T2L585</accession>
<gene>
    <name evidence="9" type="ORF">BOW52_06105</name>
</gene>
<feature type="region of interest" description="Disordered" evidence="6">
    <location>
        <begin position="468"/>
        <end position="523"/>
    </location>
</feature>
<protein>
    <submittedName>
        <fullName evidence="9">Dynamin family protein</fullName>
    </submittedName>
</protein>
<evidence type="ECO:0000256" key="3">
    <source>
        <dbReference type="ARBA" id="ARBA00022801"/>
    </source>
</evidence>
<dbReference type="GO" id="GO:0016020">
    <property type="term" value="C:membrane"/>
    <property type="evidence" value="ECO:0007669"/>
    <property type="project" value="UniProtKB-SubCell"/>
</dbReference>
<evidence type="ECO:0000256" key="5">
    <source>
        <dbReference type="ARBA" id="ARBA00023136"/>
    </source>
</evidence>
<feature type="compositionally biased region" description="Basic and acidic residues" evidence="6">
    <location>
        <begin position="493"/>
        <end position="504"/>
    </location>
</feature>
<name>A0A1T2L585_9GAMM</name>
<feature type="transmembrane region" description="Helical" evidence="7">
    <location>
        <begin position="338"/>
        <end position="360"/>
    </location>
</feature>
<dbReference type="PANTHER" id="PTHR10465:SF0">
    <property type="entry name" value="SARCALUMENIN"/>
    <property type="match status" value="1"/>
</dbReference>
<dbReference type="GO" id="GO:0005525">
    <property type="term" value="F:GTP binding"/>
    <property type="evidence" value="ECO:0007669"/>
    <property type="project" value="UniProtKB-KW"/>
</dbReference>
<dbReference type="EMBL" id="MPRK01000095">
    <property type="protein sequence ID" value="OOZ40277.1"/>
    <property type="molecule type" value="Genomic_DNA"/>
</dbReference>
<dbReference type="Pfam" id="PF00350">
    <property type="entry name" value="Dynamin_N"/>
    <property type="match status" value="1"/>
</dbReference>
<keyword evidence="3" id="KW-0378">Hydrolase</keyword>
<keyword evidence="2" id="KW-0547">Nucleotide-binding</keyword>
<proteinExistence type="predicted"/>
<dbReference type="InterPro" id="IPR027094">
    <property type="entry name" value="Mitofusin_fam"/>
</dbReference>
<dbReference type="Gene3D" id="3.40.50.300">
    <property type="entry name" value="P-loop containing nucleotide triphosphate hydrolases"/>
    <property type="match status" value="1"/>
</dbReference>
<evidence type="ECO:0000256" key="1">
    <source>
        <dbReference type="ARBA" id="ARBA00004370"/>
    </source>
</evidence>
<evidence type="ECO:0000313" key="10">
    <source>
        <dbReference type="Proteomes" id="UP000190198"/>
    </source>
</evidence>
<dbReference type="SUPFAM" id="SSF52540">
    <property type="entry name" value="P-loop containing nucleoside triphosphate hydrolases"/>
    <property type="match status" value="1"/>
</dbReference>
<sequence length="523" mass="58373">MSFEKSSIKQRLDQLEKHLSEENPALIDAVKSFRQLDKVGHKTGLLAEDDSFATRITWWPLISVLGTFSAGKSTFINHYIGEQIQRSGNQAVDDKFTVLCYSHEAAPHALPGVALDSDPRFPLYRISEDIESVATGEGKRIDSYLQMKTTTCETLRGKTIIDSPGFDADAQRTSTLRITDHIIALSDLVLVLFDARHPEPGAMRDTLDHLVSNTINRPDAGKFLYILNQIDTAAREDNPEEVIAAWQRAMGERGLTAGRFYTIYSPEAAVPIEDAQLRQRFESKRDKDLSEIHSRMDQVGIERAYRIVASLEHTAKEIEQKAMPSLLELMRKWYKRTLVLDAVTIAFLLLLFIGVSLGIGFNPLDIAPAIAGNWILSAGVAVVLLTIIHFGMRELAAKTLLGAARKASEALDGKLDLVGAFRKSTRMMRIIISRRPAGWGSFTRKRLKRVREENDRIVQMLNDRFTDPSGAGLAYDPVTKPAAAPASEPAPEPETKETALHETPEPMEFNMDEFLDTAEKEKD</sequence>
<dbReference type="GO" id="GO:0008053">
    <property type="term" value="P:mitochondrial fusion"/>
    <property type="evidence" value="ECO:0007669"/>
    <property type="project" value="TreeGrafter"/>
</dbReference>
<reference evidence="9 10" key="1">
    <citation type="submission" date="2016-11" db="EMBL/GenBank/DDBJ databases">
        <title>Mixed transmission modes and dynamic genome evolution in an obligate animal-bacterial symbiosis.</title>
        <authorList>
            <person name="Russell S.L."/>
            <person name="Corbett-Detig R.B."/>
            <person name="Cavanaugh C.M."/>
        </authorList>
    </citation>
    <scope>NUCLEOTIDE SEQUENCE [LARGE SCALE GENOMIC DNA]</scope>
    <source>
        <strain evidence="9">Sp-SM6</strain>
    </source>
</reference>
<keyword evidence="7" id="KW-1133">Transmembrane helix</keyword>
<dbReference type="AlphaFoldDB" id="A0A1T2L585"/>
<evidence type="ECO:0000256" key="7">
    <source>
        <dbReference type="SAM" id="Phobius"/>
    </source>
</evidence>
<keyword evidence="7" id="KW-0812">Transmembrane</keyword>
<dbReference type="Proteomes" id="UP000190198">
    <property type="component" value="Unassembled WGS sequence"/>
</dbReference>
<keyword evidence="10" id="KW-1185">Reference proteome</keyword>
<feature type="domain" description="Dynamin N-terminal" evidence="8">
    <location>
        <begin position="62"/>
        <end position="213"/>
    </location>
</feature>
<evidence type="ECO:0000256" key="2">
    <source>
        <dbReference type="ARBA" id="ARBA00022741"/>
    </source>
</evidence>
<comment type="caution">
    <text evidence="9">The sequence shown here is derived from an EMBL/GenBank/DDBJ whole genome shotgun (WGS) entry which is preliminary data.</text>
</comment>
<evidence type="ECO:0000313" key="9">
    <source>
        <dbReference type="EMBL" id="OOZ40277.1"/>
    </source>
</evidence>
<dbReference type="InterPro" id="IPR045063">
    <property type="entry name" value="Dynamin_N"/>
</dbReference>
<comment type="subcellular location">
    <subcellularLocation>
        <location evidence="1">Membrane</location>
    </subcellularLocation>
</comment>